<feature type="compositionally biased region" description="Low complexity" evidence="1">
    <location>
        <begin position="35"/>
        <end position="48"/>
    </location>
</feature>
<evidence type="ECO:0000313" key="3">
    <source>
        <dbReference type="Proteomes" id="UP000295497"/>
    </source>
</evidence>
<dbReference type="AlphaFoldDB" id="A0A4P2QXY4"/>
<name>A0A4P2QXY4_SORCE</name>
<evidence type="ECO:0000256" key="1">
    <source>
        <dbReference type="SAM" id="MobiDB-lite"/>
    </source>
</evidence>
<protein>
    <submittedName>
        <fullName evidence="2">Uncharacterized protein</fullName>
    </submittedName>
</protein>
<accession>A0A4P2QXY4</accession>
<dbReference type="EMBL" id="CP012672">
    <property type="protein sequence ID" value="AUX35424.1"/>
    <property type="molecule type" value="Genomic_DNA"/>
</dbReference>
<feature type="region of interest" description="Disordered" evidence="1">
    <location>
        <begin position="35"/>
        <end position="83"/>
    </location>
</feature>
<organism evidence="2 3">
    <name type="scientific">Sorangium cellulosum</name>
    <name type="common">Polyangium cellulosum</name>
    <dbReference type="NCBI Taxonomy" id="56"/>
    <lineage>
        <taxon>Bacteria</taxon>
        <taxon>Pseudomonadati</taxon>
        <taxon>Myxococcota</taxon>
        <taxon>Polyangia</taxon>
        <taxon>Polyangiales</taxon>
        <taxon>Polyangiaceae</taxon>
        <taxon>Sorangium</taxon>
    </lineage>
</organism>
<gene>
    <name evidence="2" type="ORF">SOCE836_076160</name>
</gene>
<reference evidence="2 3" key="1">
    <citation type="submission" date="2015-09" db="EMBL/GenBank/DDBJ databases">
        <title>Sorangium comparison.</title>
        <authorList>
            <person name="Zaburannyi N."/>
            <person name="Bunk B."/>
            <person name="Overmann J."/>
            <person name="Mueller R."/>
        </authorList>
    </citation>
    <scope>NUCLEOTIDE SEQUENCE [LARGE SCALE GENOMIC DNA]</scope>
    <source>
        <strain evidence="2 3">So ce836</strain>
    </source>
</reference>
<sequence length="83" mass="8646">MAELHAHQLSYDAVEEFEVWSDVSCYRIDAAHAADVPPGAGAASPGQGSASGGGDPPQSTSTASRRGPWNRSKPPMSILRPTV</sequence>
<dbReference type="Proteomes" id="UP000295497">
    <property type="component" value="Chromosome"/>
</dbReference>
<evidence type="ECO:0000313" key="2">
    <source>
        <dbReference type="EMBL" id="AUX35424.1"/>
    </source>
</evidence>
<proteinExistence type="predicted"/>